<keyword evidence="2" id="KW-1185">Reference proteome</keyword>
<comment type="caution">
    <text evidence="1">The sequence shown here is derived from an EMBL/GenBank/DDBJ whole genome shotgun (WGS) entry which is preliminary data.</text>
</comment>
<sequence>MLVCCVALLVERCYTCLWLLSALCWLVVNSGELLPEFFSVGSGGSEGLRCAVRLAGAFWRVFPERCLGGSGGGSPRTCLHCFCSSTCCSVFSDGPCCWPFGLCVLVKVLPRIAPFFILAEVLPRSARCSFWATVMLPLWFEVCRLVGLHSGEVLPGQLLALLVEDFVCPCGRVVCFASRALRALPDGGLEEACGVSSSSIFHGLLRLVVLYHGFWCHVAHRGDLRGEGPFPLSYLEVELVGLLVRVISLRAIGRGDLLCRLLLCRFLVAWLDDVGQHALCSV</sequence>
<proteinExistence type="predicted"/>
<dbReference type="EMBL" id="NMUH01000229">
    <property type="protein sequence ID" value="MQL74974.1"/>
    <property type="molecule type" value="Genomic_DNA"/>
</dbReference>
<organism evidence="1 2">
    <name type="scientific">Colocasia esculenta</name>
    <name type="common">Wild taro</name>
    <name type="synonym">Arum esculentum</name>
    <dbReference type="NCBI Taxonomy" id="4460"/>
    <lineage>
        <taxon>Eukaryota</taxon>
        <taxon>Viridiplantae</taxon>
        <taxon>Streptophyta</taxon>
        <taxon>Embryophyta</taxon>
        <taxon>Tracheophyta</taxon>
        <taxon>Spermatophyta</taxon>
        <taxon>Magnoliopsida</taxon>
        <taxon>Liliopsida</taxon>
        <taxon>Araceae</taxon>
        <taxon>Aroideae</taxon>
        <taxon>Colocasieae</taxon>
        <taxon>Colocasia</taxon>
    </lineage>
</organism>
<dbReference type="Proteomes" id="UP000652761">
    <property type="component" value="Unassembled WGS sequence"/>
</dbReference>
<protein>
    <submittedName>
        <fullName evidence="1">Uncharacterized protein</fullName>
    </submittedName>
</protein>
<gene>
    <name evidence="1" type="ORF">Taro_007343</name>
</gene>
<reference evidence="1" key="1">
    <citation type="submission" date="2017-07" db="EMBL/GenBank/DDBJ databases">
        <title>Taro Niue Genome Assembly and Annotation.</title>
        <authorList>
            <person name="Atibalentja N."/>
            <person name="Keating K."/>
            <person name="Fields C.J."/>
        </authorList>
    </citation>
    <scope>NUCLEOTIDE SEQUENCE</scope>
    <source>
        <strain evidence="1">Niue_2</strain>
        <tissue evidence="1">Leaf</tissue>
    </source>
</reference>
<evidence type="ECO:0000313" key="1">
    <source>
        <dbReference type="EMBL" id="MQL74974.1"/>
    </source>
</evidence>
<name>A0A843U054_COLES</name>
<accession>A0A843U054</accession>
<evidence type="ECO:0000313" key="2">
    <source>
        <dbReference type="Proteomes" id="UP000652761"/>
    </source>
</evidence>
<dbReference type="AlphaFoldDB" id="A0A843U054"/>